<comment type="caution">
    <text evidence="2">The sequence shown here is derived from an EMBL/GenBank/DDBJ whole genome shotgun (WGS) entry which is preliminary data.</text>
</comment>
<dbReference type="Proteomes" id="UP001491310">
    <property type="component" value="Unassembled WGS sequence"/>
</dbReference>
<evidence type="ECO:0000313" key="2">
    <source>
        <dbReference type="EMBL" id="KAK9908181.1"/>
    </source>
</evidence>
<organism evidence="2 3">
    <name type="scientific">Coccomyxa subellipsoidea</name>
    <dbReference type="NCBI Taxonomy" id="248742"/>
    <lineage>
        <taxon>Eukaryota</taxon>
        <taxon>Viridiplantae</taxon>
        <taxon>Chlorophyta</taxon>
        <taxon>core chlorophytes</taxon>
        <taxon>Trebouxiophyceae</taxon>
        <taxon>Trebouxiophyceae incertae sedis</taxon>
        <taxon>Coccomyxaceae</taxon>
        <taxon>Coccomyxa</taxon>
    </lineage>
</organism>
<evidence type="ECO:0000256" key="1">
    <source>
        <dbReference type="SAM" id="MobiDB-lite"/>
    </source>
</evidence>
<sequence>MEHTNGGANGFRQGTPPRNAGNHRHGQHPAVQSHPVDSVGECTGHCCKPQQQRLSAGPSSPDSILPYAYPGAQLSPYLHSLPPHILAQLHPGQWFNPGSPNGPAHGAPAAAPAAFSVNLAPDAPEDAALVAQNLVDMQQLWDDWHAFAPRELKGEQAIGELKRLSNRTVSAAGVASQGSLNRQQMVELLQFATGVLENASCHNDAEYLAVLADKMAAVPARGGGGGALFQNIQNGGRQSLSGGAQTLTSRPSVHAAVAARNGADARSKSDASALSRARAWVETRGCGWLGLVAAGAAAFLGTNLLMRAAGAAVGGAALGPGGGTGHGGRGNSEETRRQRRLTEMSDRRRVQCEAANQIAREYLKELRENRANPLWHKDPPPNSCPMPPDNLPWRPADELW</sequence>
<feature type="compositionally biased region" description="Basic and acidic residues" evidence="1">
    <location>
        <begin position="331"/>
        <end position="348"/>
    </location>
</feature>
<protein>
    <submittedName>
        <fullName evidence="2">Uncharacterized protein</fullName>
    </submittedName>
</protein>
<proteinExistence type="predicted"/>
<feature type="compositionally biased region" description="Pro residues" evidence="1">
    <location>
        <begin position="380"/>
        <end position="390"/>
    </location>
</feature>
<keyword evidence="3" id="KW-1185">Reference proteome</keyword>
<dbReference type="EMBL" id="JALJOT010000008">
    <property type="protein sequence ID" value="KAK9908181.1"/>
    <property type="molecule type" value="Genomic_DNA"/>
</dbReference>
<feature type="region of interest" description="Disordered" evidence="1">
    <location>
        <begin position="320"/>
        <end position="348"/>
    </location>
</feature>
<gene>
    <name evidence="2" type="ORF">WJX75_003830</name>
</gene>
<feature type="region of interest" description="Disordered" evidence="1">
    <location>
        <begin position="372"/>
        <end position="400"/>
    </location>
</feature>
<name>A0ABR2YNL6_9CHLO</name>
<evidence type="ECO:0000313" key="3">
    <source>
        <dbReference type="Proteomes" id="UP001491310"/>
    </source>
</evidence>
<feature type="compositionally biased region" description="Gly residues" evidence="1">
    <location>
        <begin position="320"/>
        <end position="330"/>
    </location>
</feature>
<reference evidence="2 3" key="1">
    <citation type="journal article" date="2024" name="Nat. Commun.">
        <title>Phylogenomics reveals the evolutionary origins of lichenization in chlorophyte algae.</title>
        <authorList>
            <person name="Puginier C."/>
            <person name="Libourel C."/>
            <person name="Otte J."/>
            <person name="Skaloud P."/>
            <person name="Haon M."/>
            <person name="Grisel S."/>
            <person name="Petersen M."/>
            <person name="Berrin J.G."/>
            <person name="Delaux P.M."/>
            <person name="Dal Grande F."/>
            <person name="Keller J."/>
        </authorList>
    </citation>
    <scope>NUCLEOTIDE SEQUENCE [LARGE SCALE GENOMIC DNA]</scope>
    <source>
        <strain evidence="2 3">SAG 216-7</strain>
    </source>
</reference>
<feature type="region of interest" description="Disordered" evidence="1">
    <location>
        <begin position="1"/>
        <end position="40"/>
    </location>
</feature>
<accession>A0ABR2YNL6</accession>